<evidence type="ECO:0000256" key="3">
    <source>
        <dbReference type="ARBA" id="ARBA00022679"/>
    </source>
</evidence>
<dbReference type="EC" id="2.5.1.-" evidence="7"/>
<dbReference type="InterPro" id="IPR015422">
    <property type="entry name" value="PyrdxlP-dep_Trfase_small"/>
</dbReference>
<proteinExistence type="inferred from homology"/>
<dbReference type="GO" id="GO:0030170">
    <property type="term" value="F:pyridoxal phosphate binding"/>
    <property type="evidence" value="ECO:0007669"/>
    <property type="project" value="InterPro"/>
</dbReference>
<sequence length="118" mass="12231">MDVDFRTQAIHAGYEPLDNGRAAVPPIYASAAFDLGDAARGDALAGGDIDGTKLFSYVPNIGDARSLIVDPAHITHREVPAEASIAAGAGDNLIRLSIGLEDVNDLIADLDQAIAAAY</sequence>
<accession>A0A6N2R305</accession>
<keyword evidence="3 7" id="KW-0808">Transferase</keyword>
<dbReference type="EMBL" id="CACRSV010000002">
    <property type="protein sequence ID" value="VYS74420.1"/>
    <property type="molecule type" value="Genomic_DNA"/>
</dbReference>
<evidence type="ECO:0000256" key="4">
    <source>
        <dbReference type="ARBA" id="ARBA00022898"/>
    </source>
</evidence>
<dbReference type="InterPro" id="IPR006235">
    <property type="entry name" value="OAc-hSer/O-AcSer_sulfhydrylase"/>
</dbReference>
<dbReference type="GO" id="GO:0005737">
    <property type="term" value="C:cytoplasm"/>
    <property type="evidence" value="ECO:0007669"/>
    <property type="project" value="TreeGrafter"/>
</dbReference>
<protein>
    <submittedName>
        <fullName evidence="7">O-succinylhomoserine sulfhydrylase</fullName>
        <ecNumber evidence="7">2.5.1.-</ecNumber>
    </submittedName>
    <submittedName>
        <fullName evidence="6">PLP-dependent transferase</fullName>
    </submittedName>
</protein>
<dbReference type="RefSeq" id="WP_144169614.1">
    <property type="nucleotide sequence ID" value="NZ_CACRSV010000002.1"/>
</dbReference>
<evidence type="ECO:0000256" key="2">
    <source>
        <dbReference type="ARBA" id="ARBA00009077"/>
    </source>
</evidence>
<dbReference type="GO" id="GO:0004124">
    <property type="term" value="F:cysteine synthase activity"/>
    <property type="evidence" value="ECO:0007669"/>
    <property type="project" value="TreeGrafter"/>
</dbReference>
<reference evidence="7" key="1">
    <citation type="submission" date="2019-11" db="EMBL/GenBank/DDBJ databases">
        <authorList>
            <person name="Feng L."/>
        </authorList>
    </citation>
    <scope>NUCLEOTIDE SEQUENCE</scope>
    <source>
        <strain evidence="7">BlongumLFYP82</strain>
    </source>
</reference>
<name>A0A6N2R305_BIFLN</name>
<evidence type="ECO:0000256" key="5">
    <source>
        <dbReference type="RuleBase" id="RU362118"/>
    </source>
</evidence>
<keyword evidence="4 5" id="KW-0663">Pyridoxal phosphate</keyword>
<dbReference type="GO" id="GO:0003961">
    <property type="term" value="F:O-acetylhomoserine aminocarboxypropyltransferase activity"/>
    <property type="evidence" value="ECO:0007669"/>
    <property type="project" value="TreeGrafter"/>
</dbReference>
<gene>
    <name evidence="7" type="primary">metZ</name>
    <name evidence="7" type="ORF">BLLFYP82_00429</name>
    <name evidence="6" type="ORF">RS890_06975</name>
</gene>
<dbReference type="GO" id="GO:0006535">
    <property type="term" value="P:cysteine biosynthetic process from serine"/>
    <property type="evidence" value="ECO:0007669"/>
    <property type="project" value="TreeGrafter"/>
</dbReference>
<dbReference type="SUPFAM" id="SSF53383">
    <property type="entry name" value="PLP-dependent transferases"/>
    <property type="match status" value="1"/>
</dbReference>
<dbReference type="PANTHER" id="PTHR43797:SF2">
    <property type="entry name" value="HOMOCYSTEINE_CYSTEINE SYNTHASE"/>
    <property type="match status" value="1"/>
</dbReference>
<dbReference type="EMBL" id="JAWLRA010000032">
    <property type="protein sequence ID" value="MDW3126826.1"/>
    <property type="molecule type" value="Genomic_DNA"/>
</dbReference>
<dbReference type="PANTHER" id="PTHR43797">
    <property type="entry name" value="HOMOCYSTEINE/CYSTEINE SYNTHASE"/>
    <property type="match status" value="1"/>
</dbReference>
<organism evidence="7">
    <name type="scientific">Bifidobacterium longum</name>
    <dbReference type="NCBI Taxonomy" id="216816"/>
    <lineage>
        <taxon>Bacteria</taxon>
        <taxon>Bacillati</taxon>
        <taxon>Actinomycetota</taxon>
        <taxon>Actinomycetes</taxon>
        <taxon>Bifidobacteriales</taxon>
        <taxon>Bifidobacteriaceae</taxon>
        <taxon>Bifidobacterium</taxon>
    </lineage>
</organism>
<dbReference type="GO" id="GO:0071269">
    <property type="term" value="P:L-homocysteine biosynthetic process"/>
    <property type="evidence" value="ECO:0007669"/>
    <property type="project" value="TreeGrafter"/>
</dbReference>
<dbReference type="AlphaFoldDB" id="A0A6N2R305"/>
<evidence type="ECO:0000256" key="1">
    <source>
        <dbReference type="ARBA" id="ARBA00001933"/>
    </source>
</evidence>
<dbReference type="InterPro" id="IPR000277">
    <property type="entry name" value="Cys/Met-Metab_PyrdxlP-dep_enz"/>
</dbReference>
<dbReference type="Gene3D" id="3.90.1150.10">
    <property type="entry name" value="Aspartate Aminotransferase, domain 1"/>
    <property type="match status" value="1"/>
</dbReference>
<evidence type="ECO:0000313" key="6">
    <source>
        <dbReference type="EMBL" id="MDW3126826.1"/>
    </source>
</evidence>
<reference evidence="6" key="2">
    <citation type="submission" date="2023-10" db="EMBL/GenBank/DDBJ databases">
        <title>Rapid discrimination of Bifidobacterium longum Subspecies based on MALDI-TOF MS and Machine Learning.</title>
        <authorList>
            <person name="Chen J."/>
        </authorList>
    </citation>
    <scope>NUCLEOTIDE SEQUENCE</scope>
    <source>
        <strain evidence="6">YGMCC0039</strain>
    </source>
</reference>
<dbReference type="GO" id="GO:0019346">
    <property type="term" value="P:transsulfuration"/>
    <property type="evidence" value="ECO:0007669"/>
    <property type="project" value="InterPro"/>
</dbReference>
<comment type="cofactor">
    <cofactor evidence="1 5">
        <name>pyridoxal 5'-phosphate</name>
        <dbReference type="ChEBI" id="CHEBI:597326"/>
    </cofactor>
</comment>
<dbReference type="InterPro" id="IPR015424">
    <property type="entry name" value="PyrdxlP-dep_Trfase"/>
</dbReference>
<evidence type="ECO:0000313" key="7">
    <source>
        <dbReference type="EMBL" id="VYS74420.1"/>
    </source>
</evidence>
<dbReference type="Proteomes" id="UP001277803">
    <property type="component" value="Unassembled WGS sequence"/>
</dbReference>
<dbReference type="Pfam" id="PF01053">
    <property type="entry name" value="Cys_Met_Meta_PP"/>
    <property type="match status" value="1"/>
</dbReference>
<comment type="similarity">
    <text evidence="2 5">Belongs to the trans-sulfuration enzymes family.</text>
</comment>